<name>A0A9X2B1I9_9BACL</name>
<evidence type="ECO:0000256" key="4">
    <source>
        <dbReference type="PIRNR" id="PIRNR006078"/>
    </source>
</evidence>
<dbReference type="InterPro" id="IPR036129">
    <property type="entry name" value="Glycerate_kinase_sf"/>
</dbReference>
<protein>
    <submittedName>
        <fullName evidence="5">Glycerate kinase</fullName>
    </submittedName>
</protein>
<evidence type="ECO:0000256" key="1">
    <source>
        <dbReference type="ARBA" id="ARBA00006284"/>
    </source>
</evidence>
<dbReference type="PIRSF" id="PIRSF006078">
    <property type="entry name" value="GlxK"/>
    <property type="match status" value="1"/>
</dbReference>
<gene>
    <name evidence="5" type="ORF">MUG84_03985</name>
</gene>
<dbReference type="SUPFAM" id="SSF110738">
    <property type="entry name" value="Glycerate kinase I"/>
    <property type="match status" value="1"/>
</dbReference>
<dbReference type="InterPro" id="IPR018197">
    <property type="entry name" value="Glycerate_kinase_RE-like"/>
</dbReference>
<dbReference type="NCBIfam" id="TIGR00045">
    <property type="entry name" value="glycerate kinase"/>
    <property type="match status" value="1"/>
</dbReference>
<dbReference type="PANTHER" id="PTHR21599:SF0">
    <property type="entry name" value="GLYCERATE KINASE"/>
    <property type="match status" value="1"/>
</dbReference>
<proteinExistence type="inferred from homology"/>
<dbReference type="Pfam" id="PF02595">
    <property type="entry name" value="Gly_kinase"/>
    <property type="match status" value="1"/>
</dbReference>
<dbReference type="Proteomes" id="UP001139347">
    <property type="component" value="Unassembled WGS sequence"/>
</dbReference>
<keyword evidence="6" id="KW-1185">Reference proteome</keyword>
<dbReference type="AlphaFoldDB" id="A0A9X2B1I9"/>
<dbReference type="GO" id="GO:0008887">
    <property type="term" value="F:glycerate kinase activity"/>
    <property type="evidence" value="ECO:0007669"/>
    <property type="project" value="UniProtKB-UniRule"/>
</dbReference>
<dbReference type="PANTHER" id="PTHR21599">
    <property type="entry name" value="GLYCERATE KINASE"/>
    <property type="match status" value="1"/>
</dbReference>
<keyword evidence="3 4" id="KW-0418">Kinase</keyword>
<comment type="similarity">
    <text evidence="1 4">Belongs to the glycerate kinase type-1 family.</text>
</comment>
<evidence type="ECO:0000313" key="5">
    <source>
        <dbReference type="EMBL" id="MCJ8010905.1"/>
    </source>
</evidence>
<dbReference type="InterPro" id="IPR004381">
    <property type="entry name" value="Glycerate_kinase"/>
</dbReference>
<comment type="caution">
    <text evidence="5">The sequence shown here is derived from an EMBL/GenBank/DDBJ whole genome shotgun (WGS) entry which is preliminary data.</text>
</comment>
<dbReference type="Gene3D" id="3.40.50.10350">
    <property type="entry name" value="Glycerate kinase, domain 1"/>
    <property type="match status" value="1"/>
</dbReference>
<reference evidence="5" key="1">
    <citation type="submission" date="2022-04" db="EMBL/GenBank/DDBJ databases">
        <title>Paenibacillus mangrovi sp. nov., a novel endophytic bacterium isolated from bark of Kandelia candel.</title>
        <authorList>
            <person name="Tuo L."/>
        </authorList>
    </citation>
    <scope>NUCLEOTIDE SEQUENCE</scope>
    <source>
        <strain evidence="5">KQZ6P-2</strain>
    </source>
</reference>
<keyword evidence="2 4" id="KW-0808">Transferase</keyword>
<organism evidence="5 6">
    <name type="scientific">Paenibacillus mangrovi</name>
    <dbReference type="NCBI Taxonomy" id="2931978"/>
    <lineage>
        <taxon>Bacteria</taxon>
        <taxon>Bacillati</taxon>
        <taxon>Bacillota</taxon>
        <taxon>Bacilli</taxon>
        <taxon>Bacillales</taxon>
        <taxon>Paenibacillaceae</taxon>
        <taxon>Paenibacillus</taxon>
    </lineage>
</organism>
<evidence type="ECO:0000256" key="3">
    <source>
        <dbReference type="ARBA" id="ARBA00022777"/>
    </source>
</evidence>
<evidence type="ECO:0000313" key="6">
    <source>
        <dbReference type="Proteomes" id="UP001139347"/>
    </source>
</evidence>
<dbReference type="RefSeq" id="WP_244720426.1">
    <property type="nucleotide sequence ID" value="NZ_JALIRP010000001.1"/>
</dbReference>
<dbReference type="InterPro" id="IPR018193">
    <property type="entry name" value="Glyc_kinase_flavodox-like_fold"/>
</dbReference>
<sequence>MDKQITIVLAPDSFKESMTAKQACEAMERAILKVNPTARCIHVPMADGGEGTTQSLVDATGGTIHSIRVQGPMGKEVEAAYGIMGDSKTAVLEMASASGIGIVPAAERNPMVATTYGTGQLIRAALDHGVEKLLIGIGGSATNDGGAGAFQALGGRLLDAEGKELGPGGGELGRLASIDMSGFDSRIQGVRIEVACDVTNPLCGPEGASRVFGPQKGATPEMISLLDANLQHFADVIKLQLNRDIADTPGAGAAGGLGAGLMVFLNGVLKKGIELVIDYTGLEEKVMQADMVWTGEGSIDFQTQFGKTPLGVAKVAHKHHKPVVAFAGRIGEDIDRLYEQGLDAIFGILPGACSLEEALMQGEKNMERAAENVMRLMMSLQSR</sequence>
<dbReference type="GO" id="GO:0031388">
    <property type="term" value="P:organic acid phosphorylation"/>
    <property type="evidence" value="ECO:0007669"/>
    <property type="project" value="UniProtKB-UniRule"/>
</dbReference>
<evidence type="ECO:0000256" key="2">
    <source>
        <dbReference type="ARBA" id="ARBA00022679"/>
    </source>
</evidence>
<dbReference type="EMBL" id="JALIRP010000001">
    <property type="protein sequence ID" value="MCJ8010905.1"/>
    <property type="molecule type" value="Genomic_DNA"/>
</dbReference>
<accession>A0A9X2B1I9</accession>
<dbReference type="Gene3D" id="3.90.1510.10">
    <property type="entry name" value="Glycerate kinase, domain 2"/>
    <property type="match status" value="1"/>
</dbReference>